<reference evidence="1 2" key="1">
    <citation type="journal article" date="2014" name="Agronomy (Basel)">
        <title>A Draft Genome Sequence for Ensete ventricosum, the Drought-Tolerant Tree Against Hunger.</title>
        <authorList>
            <person name="Harrison J."/>
            <person name="Moore K.A."/>
            <person name="Paszkiewicz K."/>
            <person name="Jones T."/>
            <person name="Grant M."/>
            <person name="Ambacheew D."/>
            <person name="Muzemil S."/>
            <person name="Studholme D.J."/>
        </authorList>
    </citation>
    <scope>NUCLEOTIDE SEQUENCE [LARGE SCALE GENOMIC DNA]</scope>
</reference>
<sequence>MKPWFGAGAERCTVRNVQLQRGSRYGTTVFSESASPEDATMSQVKKCSCAFSLKQDGSCCTLIAEKYAETSPEILAGQGFSRLLVT</sequence>
<protein>
    <submittedName>
        <fullName evidence="1">Uncharacterized protein</fullName>
    </submittedName>
</protein>
<comment type="caution">
    <text evidence="1">The sequence shown here is derived from an EMBL/GenBank/DDBJ whole genome shotgun (WGS) entry which is preliminary data.</text>
</comment>
<accession>A0A444G3F2</accession>
<gene>
    <name evidence="1" type="ORF">B296_00056856</name>
</gene>
<dbReference type="Proteomes" id="UP000287651">
    <property type="component" value="Unassembled WGS sequence"/>
</dbReference>
<organism evidence="1 2">
    <name type="scientific">Ensete ventricosum</name>
    <name type="common">Abyssinian banana</name>
    <name type="synonym">Musa ensete</name>
    <dbReference type="NCBI Taxonomy" id="4639"/>
    <lineage>
        <taxon>Eukaryota</taxon>
        <taxon>Viridiplantae</taxon>
        <taxon>Streptophyta</taxon>
        <taxon>Embryophyta</taxon>
        <taxon>Tracheophyta</taxon>
        <taxon>Spermatophyta</taxon>
        <taxon>Magnoliopsida</taxon>
        <taxon>Liliopsida</taxon>
        <taxon>Zingiberales</taxon>
        <taxon>Musaceae</taxon>
        <taxon>Ensete</taxon>
    </lineage>
</organism>
<name>A0A444G3F2_ENSVE</name>
<dbReference type="EMBL" id="AMZH03027495">
    <property type="protein sequence ID" value="RRT34134.1"/>
    <property type="molecule type" value="Genomic_DNA"/>
</dbReference>
<dbReference type="AlphaFoldDB" id="A0A444G3F2"/>
<evidence type="ECO:0000313" key="2">
    <source>
        <dbReference type="Proteomes" id="UP000287651"/>
    </source>
</evidence>
<proteinExistence type="predicted"/>
<evidence type="ECO:0000313" key="1">
    <source>
        <dbReference type="EMBL" id="RRT34134.1"/>
    </source>
</evidence>